<dbReference type="Gene3D" id="3.10.290.10">
    <property type="entry name" value="RNA-binding S4 domain"/>
    <property type="match status" value="1"/>
</dbReference>
<evidence type="ECO:0000313" key="9">
    <source>
        <dbReference type="Proteomes" id="UP000297890"/>
    </source>
</evidence>
<dbReference type="RefSeq" id="WP_135282007.1">
    <property type="nucleotide sequence ID" value="NZ_SRIO01000010.1"/>
</dbReference>
<dbReference type="InterPro" id="IPR002942">
    <property type="entry name" value="S4_RNA-bd"/>
</dbReference>
<dbReference type="PANTHER" id="PTHR21600:SF44">
    <property type="entry name" value="RIBOSOMAL LARGE SUBUNIT PSEUDOURIDINE SYNTHASE D"/>
    <property type="match status" value="1"/>
</dbReference>
<dbReference type="GO" id="GO:0160140">
    <property type="term" value="F:23S rRNA pseudouridine(1911/1915/1917) synthase activity"/>
    <property type="evidence" value="ECO:0007669"/>
    <property type="project" value="UniProtKB-EC"/>
</dbReference>
<evidence type="ECO:0000256" key="4">
    <source>
        <dbReference type="PIRSR" id="PIRSR606225-1"/>
    </source>
</evidence>
<keyword evidence="9" id="KW-1185">Reference proteome</keyword>
<dbReference type="Gene3D" id="3.30.2350.10">
    <property type="entry name" value="Pseudouridine synthase"/>
    <property type="match status" value="1"/>
</dbReference>
<comment type="caution">
    <text evidence="8">The sequence shown here is derived from an EMBL/GenBank/DDBJ whole genome shotgun (WGS) entry which is preliminary data.</text>
</comment>
<dbReference type="InterPro" id="IPR036986">
    <property type="entry name" value="S4_RNA-bd_sf"/>
</dbReference>
<dbReference type="GO" id="GO:0000455">
    <property type="term" value="P:enzyme-directed rRNA pseudouridine synthesis"/>
    <property type="evidence" value="ECO:0007669"/>
    <property type="project" value="TreeGrafter"/>
</dbReference>
<sequence length="310" mass="34206">MIVTPAWAGQRLDQILAQQFSAHSRSRLTRWIRDGHVRVDGAPARPSDRLREGQLIALCMPDPAPVVPLRPEPLALTVVHEDEALLILDKPPGLVVHPGAGNPSGTLQNALLHHLPALAHLPRAGLVHRLDKDTSGLMVVAKTLSSHTRLVSALQAREIRREYDAVVIGTPVAGGAVDAPLGRHPRDRLRITVREGGRASVTHYRIAERYAHHTRLALRLETGRTHQIRVHMAHLGYPVLGDPLYAGRLRLPAGIDPELAETLRRFRRQALHAARLGLVHPSEGREMHWEVPPPADMQALIETLRRGPVS</sequence>
<dbReference type="InterPro" id="IPR006225">
    <property type="entry name" value="PsdUridine_synth_RluC/D"/>
</dbReference>
<dbReference type="InterPro" id="IPR006224">
    <property type="entry name" value="PsdUridine_synth_RluA-like_CS"/>
</dbReference>
<gene>
    <name evidence="8" type="primary">rluD</name>
    <name evidence="8" type="ORF">E4680_08645</name>
</gene>
<dbReference type="AlphaFoldDB" id="A0A4Z0F7S5"/>
<dbReference type="InterPro" id="IPR020103">
    <property type="entry name" value="PsdUridine_synth_cat_dom_sf"/>
</dbReference>
<dbReference type="CDD" id="cd02869">
    <property type="entry name" value="PseudoU_synth_RluA_like"/>
    <property type="match status" value="1"/>
</dbReference>
<reference evidence="8 9" key="1">
    <citation type="journal article" date="2019" name="ISME J.">
        <title>Candidatus Macondimonas diazotrophica, a novel gammaproteobacterial genus dominating crude-oil-contaminated coastal sediments.</title>
        <authorList>
            <person name="Karthikeyan S."/>
            <person name="Konstantinidis K."/>
        </authorList>
    </citation>
    <scope>NUCLEOTIDE SEQUENCE [LARGE SCALE GENOMIC DNA]</scope>
    <source>
        <strain evidence="8 9">KTK01</strain>
    </source>
</reference>
<evidence type="ECO:0000256" key="1">
    <source>
        <dbReference type="ARBA" id="ARBA00010876"/>
    </source>
</evidence>
<dbReference type="SMART" id="SM00363">
    <property type="entry name" value="S4"/>
    <property type="match status" value="1"/>
</dbReference>
<evidence type="ECO:0000256" key="3">
    <source>
        <dbReference type="ARBA" id="ARBA00036882"/>
    </source>
</evidence>
<name>A0A4Z0F7S5_9GAMM</name>
<keyword evidence="2 6" id="KW-0413">Isomerase</keyword>
<comment type="similarity">
    <text evidence="1 6">Belongs to the pseudouridine synthase RluA family.</text>
</comment>
<dbReference type="NCBIfam" id="NF008385">
    <property type="entry name" value="PRK11180.1"/>
    <property type="match status" value="1"/>
</dbReference>
<dbReference type="SUPFAM" id="SSF55174">
    <property type="entry name" value="Alpha-L RNA-binding motif"/>
    <property type="match status" value="1"/>
</dbReference>
<evidence type="ECO:0000256" key="6">
    <source>
        <dbReference type="RuleBase" id="RU362028"/>
    </source>
</evidence>
<dbReference type="GO" id="GO:0003723">
    <property type="term" value="F:RNA binding"/>
    <property type="evidence" value="ECO:0007669"/>
    <property type="project" value="UniProtKB-KW"/>
</dbReference>
<feature type="domain" description="RNA-binding S4" evidence="7">
    <location>
        <begin position="10"/>
        <end position="77"/>
    </location>
</feature>
<comment type="catalytic activity">
    <reaction evidence="6">
        <text>a uridine in RNA = a pseudouridine in RNA</text>
        <dbReference type="Rhea" id="RHEA:48348"/>
        <dbReference type="Rhea" id="RHEA-COMP:12068"/>
        <dbReference type="Rhea" id="RHEA-COMP:12069"/>
        <dbReference type="ChEBI" id="CHEBI:65314"/>
        <dbReference type="ChEBI" id="CHEBI:65315"/>
    </reaction>
</comment>
<dbReference type="PROSITE" id="PS01129">
    <property type="entry name" value="PSI_RLU"/>
    <property type="match status" value="1"/>
</dbReference>
<dbReference type="PROSITE" id="PS50889">
    <property type="entry name" value="S4"/>
    <property type="match status" value="1"/>
</dbReference>
<dbReference type="Proteomes" id="UP000297890">
    <property type="component" value="Unassembled WGS sequence"/>
</dbReference>
<evidence type="ECO:0000259" key="7">
    <source>
        <dbReference type="SMART" id="SM00363"/>
    </source>
</evidence>
<evidence type="ECO:0000313" key="8">
    <source>
        <dbReference type="EMBL" id="TFZ82364.1"/>
    </source>
</evidence>
<comment type="catalytic activity">
    <reaction evidence="3">
        <text>uridine(1911/1915/1917) in 23S rRNA = pseudouridine(1911/1915/1917) in 23S rRNA</text>
        <dbReference type="Rhea" id="RHEA:42524"/>
        <dbReference type="Rhea" id="RHEA-COMP:10097"/>
        <dbReference type="Rhea" id="RHEA-COMP:10098"/>
        <dbReference type="ChEBI" id="CHEBI:65314"/>
        <dbReference type="ChEBI" id="CHEBI:65315"/>
        <dbReference type="EC" id="5.4.99.23"/>
    </reaction>
</comment>
<protein>
    <recommendedName>
        <fullName evidence="6">Pseudouridine synthase</fullName>
        <ecNumber evidence="6">5.4.99.-</ecNumber>
    </recommendedName>
</protein>
<dbReference type="Pfam" id="PF01479">
    <property type="entry name" value="S4"/>
    <property type="match status" value="1"/>
</dbReference>
<feature type="active site" evidence="4">
    <location>
        <position position="131"/>
    </location>
</feature>
<dbReference type="OrthoDB" id="9807829at2"/>
<evidence type="ECO:0000256" key="5">
    <source>
        <dbReference type="PROSITE-ProRule" id="PRU00182"/>
    </source>
</evidence>
<proteinExistence type="inferred from homology"/>
<dbReference type="InterPro" id="IPR006145">
    <property type="entry name" value="PsdUridine_synth_RsuA/RluA"/>
</dbReference>
<dbReference type="EMBL" id="SRIO01000010">
    <property type="protein sequence ID" value="TFZ82364.1"/>
    <property type="molecule type" value="Genomic_DNA"/>
</dbReference>
<keyword evidence="5" id="KW-0694">RNA-binding</keyword>
<evidence type="ECO:0000256" key="2">
    <source>
        <dbReference type="ARBA" id="ARBA00023235"/>
    </source>
</evidence>
<dbReference type="Pfam" id="PF00849">
    <property type="entry name" value="PseudoU_synth_2"/>
    <property type="match status" value="1"/>
</dbReference>
<dbReference type="PANTHER" id="PTHR21600">
    <property type="entry name" value="MITOCHONDRIAL RNA PSEUDOURIDINE SYNTHASE"/>
    <property type="match status" value="1"/>
</dbReference>
<dbReference type="CDD" id="cd00165">
    <property type="entry name" value="S4"/>
    <property type="match status" value="1"/>
</dbReference>
<accession>A0A4Z0F7S5</accession>
<organism evidence="8 9">
    <name type="scientific">Candidatus Macondimonas diazotrophica</name>
    <dbReference type="NCBI Taxonomy" id="2305248"/>
    <lineage>
        <taxon>Bacteria</taxon>
        <taxon>Pseudomonadati</taxon>
        <taxon>Pseudomonadota</taxon>
        <taxon>Gammaproteobacteria</taxon>
        <taxon>Chromatiales</taxon>
        <taxon>Ectothiorhodospiraceae</taxon>
        <taxon>Candidatus Macondimonas</taxon>
    </lineage>
</organism>
<dbReference type="NCBIfam" id="TIGR00005">
    <property type="entry name" value="rluA_subfam"/>
    <property type="match status" value="1"/>
</dbReference>
<dbReference type="SUPFAM" id="SSF55120">
    <property type="entry name" value="Pseudouridine synthase"/>
    <property type="match status" value="1"/>
</dbReference>
<dbReference type="EC" id="5.4.99.-" evidence="6"/>
<comment type="function">
    <text evidence="6">Responsible for synthesis of pseudouridine from uracil.</text>
</comment>
<dbReference type="InterPro" id="IPR050188">
    <property type="entry name" value="RluA_PseudoU_synthase"/>
</dbReference>